<dbReference type="InterPro" id="IPR022663">
    <property type="entry name" value="DapB_C"/>
</dbReference>
<evidence type="ECO:0000256" key="7">
    <source>
        <dbReference type="ARBA" id="ARBA00023027"/>
    </source>
</evidence>
<comment type="pathway">
    <text evidence="9 13">Amino-acid biosynthesis; L-lysine biosynthesis via DAP pathway; (S)-tetrahydrodipicolinate from L-aspartate: step 4/4.</text>
</comment>
<feature type="domain" description="Dihydrodipicolinate reductase C-terminal" evidence="15">
    <location>
        <begin position="124"/>
        <end position="248"/>
    </location>
</feature>
<evidence type="ECO:0000256" key="9">
    <source>
        <dbReference type="ARBA" id="ARBA00037922"/>
    </source>
</evidence>
<dbReference type="GO" id="GO:0050661">
    <property type="term" value="F:NADP binding"/>
    <property type="evidence" value="ECO:0007669"/>
    <property type="project" value="UniProtKB-UniRule"/>
</dbReference>
<dbReference type="Proteomes" id="UP000886042">
    <property type="component" value="Unassembled WGS sequence"/>
</dbReference>
<sequence length="250" mass="26412">MTRPLNIAVLGAGGRMGRAVLDEINHHPNTRLAAALLAPNAPRLGEAVGDISYTSDVKAALHNCDALIDFSHPKAAIDAALMMYNTPCKIFISGTTGYSVTEEKALEAVADSIVLVKSGNFSLGVCVLEALVQQAASTLRDGWDIDVLDIHHRHKKDAPSGTALMLGAAAKRGRARANDITRVDYASLRHGGVIGEHHVTIASEMESLTLSHAATDRAVFARGALTAALWAAQDPARTPGLYTLHDVLGL</sequence>
<keyword evidence="6 13" id="KW-0560">Oxidoreductase</keyword>
<accession>A0A7C3FZ44</accession>
<proteinExistence type="inferred from homology"/>
<dbReference type="PANTHER" id="PTHR20836">
    <property type="entry name" value="DIHYDRODIPICOLINATE REDUCTASE"/>
    <property type="match status" value="1"/>
</dbReference>
<dbReference type="InterPro" id="IPR023940">
    <property type="entry name" value="DHDPR_bac"/>
</dbReference>
<gene>
    <name evidence="13 16" type="primary">dapB</name>
    <name evidence="16" type="ORF">ENJ46_01085</name>
</gene>
<dbReference type="GO" id="GO:0019877">
    <property type="term" value="P:diaminopimelate biosynthetic process"/>
    <property type="evidence" value="ECO:0007669"/>
    <property type="project" value="UniProtKB-UniRule"/>
</dbReference>
<dbReference type="GO" id="GO:0008839">
    <property type="term" value="F:4-hydroxy-tetrahydrodipicolinate reductase"/>
    <property type="evidence" value="ECO:0007669"/>
    <property type="project" value="UniProtKB-UniRule"/>
</dbReference>
<dbReference type="InterPro" id="IPR036291">
    <property type="entry name" value="NAD(P)-bd_dom_sf"/>
</dbReference>
<dbReference type="InterPro" id="IPR022664">
    <property type="entry name" value="DapB_N_CS"/>
</dbReference>
<evidence type="ECO:0000256" key="1">
    <source>
        <dbReference type="ARBA" id="ARBA00006642"/>
    </source>
</evidence>
<evidence type="ECO:0000256" key="4">
    <source>
        <dbReference type="ARBA" id="ARBA00022857"/>
    </source>
</evidence>
<dbReference type="EC" id="1.17.1.8" evidence="10 13"/>
<comment type="catalytic activity">
    <reaction evidence="11 13">
        <text>(S)-2,3,4,5-tetrahydrodipicolinate + NADP(+) + H2O = (2S,4S)-4-hydroxy-2,3,4,5-tetrahydrodipicolinate + NADPH + H(+)</text>
        <dbReference type="Rhea" id="RHEA:35331"/>
        <dbReference type="ChEBI" id="CHEBI:15377"/>
        <dbReference type="ChEBI" id="CHEBI:15378"/>
        <dbReference type="ChEBI" id="CHEBI:16845"/>
        <dbReference type="ChEBI" id="CHEBI:57783"/>
        <dbReference type="ChEBI" id="CHEBI:58349"/>
        <dbReference type="ChEBI" id="CHEBI:67139"/>
        <dbReference type="EC" id="1.17.1.8"/>
    </reaction>
</comment>
<comment type="catalytic activity">
    <reaction evidence="12 13">
        <text>(S)-2,3,4,5-tetrahydrodipicolinate + NAD(+) + H2O = (2S,4S)-4-hydroxy-2,3,4,5-tetrahydrodipicolinate + NADH + H(+)</text>
        <dbReference type="Rhea" id="RHEA:35323"/>
        <dbReference type="ChEBI" id="CHEBI:15377"/>
        <dbReference type="ChEBI" id="CHEBI:15378"/>
        <dbReference type="ChEBI" id="CHEBI:16845"/>
        <dbReference type="ChEBI" id="CHEBI:57540"/>
        <dbReference type="ChEBI" id="CHEBI:57945"/>
        <dbReference type="ChEBI" id="CHEBI:67139"/>
        <dbReference type="EC" id="1.17.1.8"/>
    </reaction>
</comment>
<dbReference type="Pfam" id="PF05173">
    <property type="entry name" value="DapB_C"/>
    <property type="match status" value="1"/>
</dbReference>
<dbReference type="CDD" id="cd02274">
    <property type="entry name" value="DHDPR_N"/>
    <property type="match status" value="1"/>
</dbReference>
<feature type="active site" description="Proton donor/acceptor" evidence="13">
    <location>
        <position position="151"/>
    </location>
</feature>
<dbReference type="GO" id="GO:0016726">
    <property type="term" value="F:oxidoreductase activity, acting on CH or CH2 groups, NAD or NADP as acceptor"/>
    <property type="evidence" value="ECO:0007669"/>
    <property type="project" value="UniProtKB-UniRule"/>
</dbReference>
<dbReference type="Gene3D" id="3.40.50.720">
    <property type="entry name" value="NAD(P)-binding Rossmann-like Domain"/>
    <property type="match status" value="1"/>
</dbReference>
<feature type="active site" description="Proton donor" evidence="13">
    <location>
        <position position="155"/>
    </location>
</feature>
<evidence type="ECO:0000256" key="3">
    <source>
        <dbReference type="ARBA" id="ARBA00022605"/>
    </source>
</evidence>
<evidence type="ECO:0000256" key="13">
    <source>
        <dbReference type="HAMAP-Rule" id="MF_00102"/>
    </source>
</evidence>
<comment type="caution">
    <text evidence="13">Lacks conserved residue(s) required for the propagation of feature annotation.</text>
</comment>
<dbReference type="SUPFAM" id="SSF55347">
    <property type="entry name" value="Glyceraldehyde-3-phosphate dehydrogenase-like, C-terminal domain"/>
    <property type="match status" value="1"/>
</dbReference>
<dbReference type="AlphaFoldDB" id="A0A7C3FZ44"/>
<feature type="binding site" evidence="13">
    <location>
        <position position="152"/>
    </location>
    <ligand>
        <name>(S)-2,3,4,5-tetrahydrodipicolinate</name>
        <dbReference type="ChEBI" id="CHEBI:16845"/>
    </ligand>
</feature>
<evidence type="ECO:0000256" key="2">
    <source>
        <dbReference type="ARBA" id="ARBA00022490"/>
    </source>
</evidence>
<organism evidence="16">
    <name type="scientific">Hellea balneolensis</name>
    <dbReference type="NCBI Taxonomy" id="287478"/>
    <lineage>
        <taxon>Bacteria</taxon>
        <taxon>Pseudomonadati</taxon>
        <taxon>Pseudomonadota</taxon>
        <taxon>Alphaproteobacteria</taxon>
        <taxon>Maricaulales</taxon>
        <taxon>Robiginitomaculaceae</taxon>
        <taxon>Hellea</taxon>
    </lineage>
</organism>
<keyword evidence="4 13" id="KW-0521">NADP</keyword>
<dbReference type="Pfam" id="PF01113">
    <property type="entry name" value="DapB_N"/>
    <property type="match status" value="1"/>
</dbReference>
<feature type="binding site" evidence="13">
    <location>
        <begin position="118"/>
        <end position="121"/>
    </location>
    <ligand>
        <name>NAD(+)</name>
        <dbReference type="ChEBI" id="CHEBI:57540"/>
    </ligand>
</feature>
<feature type="binding site" evidence="13">
    <location>
        <begin position="94"/>
        <end position="96"/>
    </location>
    <ligand>
        <name>NAD(+)</name>
        <dbReference type="ChEBI" id="CHEBI:57540"/>
    </ligand>
</feature>
<feature type="domain" description="Dihydrodipicolinate reductase N-terminal" evidence="14">
    <location>
        <begin position="6"/>
        <end position="121"/>
    </location>
</feature>
<name>A0A7C3FZ44_9PROT</name>
<evidence type="ECO:0000256" key="5">
    <source>
        <dbReference type="ARBA" id="ARBA00022915"/>
    </source>
</evidence>
<evidence type="ECO:0000259" key="14">
    <source>
        <dbReference type="Pfam" id="PF01113"/>
    </source>
</evidence>
<dbReference type="GO" id="GO:0009089">
    <property type="term" value="P:lysine biosynthetic process via diaminopimelate"/>
    <property type="evidence" value="ECO:0007669"/>
    <property type="project" value="UniProtKB-UniRule"/>
</dbReference>
<feature type="binding site" evidence="13">
    <location>
        <begin position="161"/>
        <end position="162"/>
    </location>
    <ligand>
        <name>(S)-2,3,4,5-tetrahydrodipicolinate</name>
        <dbReference type="ChEBI" id="CHEBI:16845"/>
    </ligand>
</feature>
<evidence type="ECO:0000256" key="12">
    <source>
        <dbReference type="ARBA" id="ARBA00049396"/>
    </source>
</evidence>
<dbReference type="Gene3D" id="3.30.360.10">
    <property type="entry name" value="Dihydrodipicolinate Reductase, domain 2"/>
    <property type="match status" value="1"/>
</dbReference>
<keyword evidence="8 13" id="KW-0457">Lysine biosynthesis</keyword>
<keyword evidence="7 13" id="KW-0520">NAD</keyword>
<comment type="caution">
    <text evidence="13">Was originally thought to be a dihydrodipicolinate reductase (DHDPR), catalyzing the conversion of dihydrodipicolinate to tetrahydrodipicolinate. However, it was shown in E.coli that the substrate of the enzymatic reaction is not dihydrodipicolinate (DHDP) but in fact (2S,4S)-4-hydroxy-2,3,4,5-tetrahydrodipicolinic acid (HTPA), the product released by the DapA-catalyzed reaction.</text>
</comment>
<comment type="function">
    <text evidence="13">Catalyzes the conversion of 4-hydroxy-tetrahydrodipicolinate (HTPA) to tetrahydrodipicolinate.</text>
</comment>
<evidence type="ECO:0000313" key="16">
    <source>
        <dbReference type="EMBL" id="HFB54491.1"/>
    </source>
</evidence>
<reference evidence="16" key="1">
    <citation type="journal article" date="2020" name="mSystems">
        <title>Genome- and Community-Level Interaction Insights into Carbon Utilization and Element Cycling Functions of Hydrothermarchaeota in Hydrothermal Sediment.</title>
        <authorList>
            <person name="Zhou Z."/>
            <person name="Liu Y."/>
            <person name="Xu W."/>
            <person name="Pan J."/>
            <person name="Luo Z.H."/>
            <person name="Li M."/>
        </authorList>
    </citation>
    <scope>NUCLEOTIDE SEQUENCE [LARGE SCALE GENOMIC DNA]</scope>
    <source>
        <strain evidence="16">HyVt-489</strain>
    </source>
</reference>
<comment type="subcellular location">
    <subcellularLocation>
        <location evidence="13">Cytoplasm</location>
    </subcellularLocation>
</comment>
<evidence type="ECO:0000259" key="15">
    <source>
        <dbReference type="Pfam" id="PF05173"/>
    </source>
</evidence>
<dbReference type="PIRSF" id="PIRSF000161">
    <property type="entry name" value="DHPR"/>
    <property type="match status" value="1"/>
</dbReference>
<dbReference type="NCBIfam" id="TIGR00036">
    <property type="entry name" value="dapB"/>
    <property type="match status" value="1"/>
</dbReference>
<dbReference type="UniPathway" id="UPA00034">
    <property type="reaction ID" value="UER00018"/>
</dbReference>
<dbReference type="InterPro" id="IPR000846">
    <property type="entry name" value="DapB_N"/>
</dbReference>
<dbReference type="GO" id="GO:0005737">
    <property type="term" value="C:cytoplasm"/>
    <property type="evidence" value="ECO:0007669"/>
    <property type="project" value="UniProtKB-SubCell"/>
</dbReference>
<evidence type="ECO:0000256" key="11">
    <source>
        <dbReference type="ARBA" id="ARBA00049080"/>
    </source>
</evidence>
<dbReference type="HAMAP" id="MF_00102">
    <property type="entry name" value="DapB"/>
    <property type="match status" value="1"/>
</dbReference>
<comment type="similarity">
    <text evidence="1 13">Belongs to the DapB family.</text>
</comment>
<keyword evidence="2 13" id="KW-0963">Cytoplasm</keyword>
<evidence type="ECO:0000256" key="8">
    <source>
        <dbReference type="ARBA" id="ARBA00023154"/>
    </source>
</evidence>
<dbReference type="EMBL" id="DRMN01000075">
    <property type="protein sequence ID" value="HFB54491.1"/>
    <property type="molecule type" value="Genomic_DNA"/>
</dbReference>
<dbReference type="PROSITE" id="PS01298">
    <property type="entry name" value="DAPB"/>
    <property type="match status" value="1"/>
</dbReference>
<dbReference type="PANTHER" id="PTHR20836:SF0">
    <property type="entry name" value="4-HYDROXY-TETRAHYDRODIPICOLINATE REDUCTASE 1, CHLOROPLASTIC-RELATED"/>
    <property type="match status" value="1"/>
</dbReference>
<keyword evidence="5 13" id="KW-0220">Diaminopimelate biosynthesis</keyword>
<dbReference type="SUPFAM" id="SSF51735">
    <property type="entry name" value="NAD(P)-binding Rossmann-fold domains"/>
    <property type="match status" value="1"/>
</dbReference>
<comment type="caution">
    <text evidence="16">The sequence shown here is derived from an EMBL/GenBank/DDBJ whole genome shotgun (WGS) entry which is preliminary data.</text>
</comment>
<dbReference type="GO" id="GO:0051287">
    <property type="term" value="F:NAD binding"/>
    <property type="evidence" value="ECO:0007669"/>
    <property type="project" value="UniProtKB-UniRule"/>
</dbReference>
<protein>
    <recommendedName>
        <fullName evidence="10 13">4-hydroxy-tetrahydrodipicolinate reductase</fullName>
        <shortName evidence="13">HTPA reductase</shortName>
        <ecNumber evidence="10 13">1.17.1.8</ecNumber>
    </recommendedName>
</protein>
<comment type="subunit">
    <text evidence="13">Homotetramer.</text>
</comment>
<keyword evidence="3 13" id="KW-0028">Amino-acid biosynthesis</keyword>
<evidence type="ECO:0000256" key="10">
    <source>
        <dbReference type="ARBA" id="ARBA00038983"/>
    </source>
</evidence>
<feature type="binding site" evidence="13">
    <location>
        <begin position="11"/>
        <end position="16"/>
    </location>
    <ligand>
        <name>NAD(+)</name>
        <dbReference type="ChEBI" id="CHEBI:57540"/>
    </ligand>
</feature>
<evidence type="ECO:0000256" key="6">
    <source>
        <dbReference type="ARBA" id="ARBA00023002"/>
    </source>
</evidence>